<feature type="compositionally biased region" description="Basic residues" evidence="3">
    <location>
        <begin position="452"/>
        <end position="462"/>
    </location>
</feature>
<feature type="region of interest" description="Disordered" evidence="3">
    <location>
        <begin position="448"/>
        <end position="470"/>
    </location>
</feature>
<dbReference type="GO" id="GO:0010608">
    <property type="term" value="P:post-transcriptional regulation of gene expression"/>
    <property type="evidence" value="ECO:0007669"/>
    <property type="project" value="TreeGrafter"/>
</dbReference>
<dbReference type="InterPro" id="IPR001313">
    <property type="entry name" value="Pumilio_RNA-bd_rpt"/>
</dbReference>
<dbReference type="InterPro" id="IPR011989">
    <property type="entry name" value="ARM-like"/>
</dbReference>
<dbReference type="InterPro" id="IPR033133">
    <property type="entry name" value="PUM-HD"/>
</dbReference>
<feature type="compositionally biased region" description="Basic residues" evidence="3">
    <location>
        <begin position="495"/>
        <end position="510"/>
    </location>
</feature>
<dbReference type="GO" id="GO:0003729">
    <property type="term" value="F:mRNA binding"/>
    <property type="evidence" value="ECO:0007669"/>
    <property type="project" value="TreeGrafter"/>
</dbReference>
<organism evidence="5">
    <name type="scientific">Noctiluca scintillans</name>
    <name type="common">Sea sparkle</name>
    <name type="synonym">Red tide dinoflagellate</name>
    <dbReference type="NCBI Taxonomy" id="2966"/>
    <lineage>
        <taxon>Eukaryota</taxon>
        <taxon>Sar</taxon>
        <taxon>Alveolata</taxon>
        <taxon>Dinophyceae</taxon>
        <taxon>Noctilucales</taxon>
        <taxon>Noctilucaceae</taxon>
        <taxon>Noctiluca</taxon>
    </lineage>
</organism>
<dbReference type="SMART" id="SM00025">
    <property type="entry name" value="Pumilio"/>
    <property type="match status" value="8"/>
</dbReference>
<dbReference type="Pfam" id="PF00806">
    <property type="entry name" value="PUF"/>
    <property type="match status" value="6"/>
</dbReference>
<reference evidence="5" key="1">
    <citation type="submission" date="2021-01" db="EMBL/GenBank/DDBJ databases">
        <authorList>
            <person name="Corre E."/>
            <person name="Pelletier E."/>
            <person name="Niang G."/>
            <person name="Scheremetjew M."/>
            <person name="Finn R."/>
            <person name="Kale V."/>
            <person name="Holt S."/>
            <person name="Cochrane G."/>
            <person name="Meng A."/>
            <person name="Brown T."/>
            <person name="Cohen L."/>
        </authorList>
    </citation>
    <scope>NUCLEOTIDE SEQUENCE</scope>
</reference>
<feature type="repeat" description="Pumilio" evidence="2">
    <location>
        <begin position="292"/>
        <end position="327"/>
    </location>
</feature>
<dbReference type="PANTHER" id="PTHR12537:SF13">
    <property type="entry name" value="PUMILIO HOMOLOGY DOMAIN FAMILY MEMBER 4"/>
    <property type="match status" value="1"/>
</dbReference>
<dbReference type="PANTHER" id="PTHR12537">
    <property type="entry name" value="RNA BINDING PROTEIN PUMILIO-RELATED"/>
    <property type="match status" value="1"/>
</dbReference>
<dbReference type="EMBL" id="HBFQ01047262">
    <property type="protein sequence ID" value="CAD8859257.1"/>
    <property type="molecule type" value="Transcribed_RNA"/>
</dbReference>
<dbReference type="AlphaFoldDB" id="A0A7S1ANB4"/>
<evidence type="ECO:0000313" key="5">
    <source>
        <dbReference type="EMBL" id="CAD8859257.1"/>
    </source>
</evidence>
<feature type="domain" description="PUM-HD" evidence="4">
    <location>
        <begin position="51"/>
        <end position="398"/>
    </location>
</feature>
<sequence>MAQASLAHETFPLGRKQSDMATSDELDEHESTLSVQGAEEGADEGAVQGVTKHCSCDQDDAGNAGMPLTVEELETSDILEMAKDKFKSRLLQRSLRGGVEVSRLIFERVEPHFLELVRDQYGNYLSQKVLEVATIKQFDGLFAALRDHLGDLAQDVHGTRAVQKVVEQAVSRGRTSSLLEALPADLVERLVRSVTGFHVVVKLLETLPKTEAEALLERLCGTPESVLQLGQDQWGCCVLKKCIDRAEGSMRQRIMDAITSATIALVQDPFGNYVVQHVILMRSPDTSRIIDALRGKMFELSLQKFSSNVLEKCLLNSGDKDRNKIINEILNPPSCLPSEAVHALLFHQYGNYVFQQALEVAKDPQFSLLVEHSKQHIQEMCNVNAEAPQASGNLTSEHARRLAMRLVKKYPVLSGLEGADWSYDYGQYGYDYSNWGFGWDQFAYPPLAPPKGKGRSTRRSQGRRGSSQQTVRVGRIVGFWPNYTITYDEVPTSRGRSKSGKARGKVSKRE</sequence>
<proteinExistence type="predicted"/>
<dbReference type="GO" id="GO:0005737">
    <property type="term" value="C:cytoplasm"/>
    <property type="evidence" value="ECO:0007669"/>
    <property type="project" value="TreeGrafter"/>
</dbReference>
<feature type="region of interest" description="Disordered" evidence="3">
    <location>
        <begin position="490"/>
        <end position="510"/>
    </location>
</feature>
<dbReference type="PROSITE" id="PS50303">
    <property type="entry name" value="PUM_HD"/>
    <property type="match status" value="1"/>
</dbReference>
<feature type="repeat" description="Pumilio" evidence="2">
    <location>
        <begin position="335"/>
        <end position="371"/>
    </location>
</feature>
<feature type="repeat" description="Pumilio" evidence="2">
    <location>
        <begin position="108"/>
        <end position="143"/>
    </location>
</feature>
<accession>A0A7S1ANB4</accession>
<feature type="region of interest" description="Disordered" evidence="3">
    <location>
        <begin position="1"/>
        <end position="50"/>
    </location>
</feature>
<dbReference type="PROSITE" id="PS50302">
    <property type="entry name" value="PUM"/>
    <property type="match status" value="5"/>
</dbReference>
<name>A0A7S1ANB4_NOCSC</name>
<dbReference type="SUPFAM" id="SSF48371">
    <property type="entry name" value="ARM repeat"/>
    <property type="match status" value="1"/>
</dbReference>
<feature type="repeat" description="Pumilio" evidence="2">
    <location>
        <begin position="218"/>
        <end position="256"/>
    </location>
</feature>
<feature type="repeat" description="Pumilio" evidence="2">
    <location>
        <begin position="144"/>
        <end position="180"/>
    </location>
</feature>
<evidence type="ECO:0000256" key="2">
    <source>
        <dbReference type="PROSITE-ProRule" id="PRU00317"/>
    </source>
</evidence>
<protein>
    <recommendedName>
        <fullName evidence="4">PUM-HD domain-containing protein</fullName>
    </recommendedName>
</protein>
<gene>
    <name evidence="5" type="ORF">NSCI0253_LOCUS33611</name>
</gene>
<keyword evidence="1" id="KW-0677">Repeat</keyword>
<dbReference type="InterPro" id="IPR016024">
    <property type="entry name" value="ARM-type_fold"/>
</dbReference>
<evidence type="ECO:0000256" key="3">
    <source>
        <dbReference type="SAM" id="MobiDB-lite"/>
    </source>
</evidence>
<evidence type="ECO:0000256" key="1">
    <source>
        <dbReference type="ARBA" id="ARBA00022737"/>
    </source>
</evidence>
<evidence type="ECO:0000259" key="4">
    <source>
        <dbReference type="PROSITE" id="PS50303"/>
    </source>
</evidence>
<dbReference type="Gene3D" id="1.25.10.10">
    <property type="entry name" value="Leucine-rich Repeat Variant"/>
    <property type="match status" value="1"/>
</dbReference>